<protein>
    <submittedName>
        <fullName evidence="2">Uncharacterized protein</fullName>
    </submittedName>
</protein>
<evidence type="ECO:0000313" key="2">
    <source>
        <dbReference type="EMBL" id="KAG4413609.1"/>
    </source>
</evidence>
<sequence length="226" mass="24439">MPLSNDTTSTIQTAPIPTPTYGPSGSFTVLAKTFIPHATPATVLSAIRDTNTWSQWNGFTPLFTFKSSLSPESTSQSTPESRTGDSDPALVTGKPGWLDLGSEGDMTVFMNGDGLVEGSKKSREQGMIITVLEPLTTPLASSQDSAQNQTRKKGYRIAWKSVGYAKWQLHSERVTELVEVDEGGEGRKGTEYVCWETFGGVLAPVVRLAVGGTLRERFGEYAEGLR</sequence>
<proteinExistence type="predicted"/>
<gene>
    <name evidence="2" type="ORF">IFR04_013275</name>
</gene>
<organism evidence="2 3">
    <name type="scientific">Cadophora malorum</name>
    <dbReference type="NCBI Taxonomy" id="108018"/>
    <lineage>
        <taxon>Eukaryota</taxon>
        <taxon>Fungi</taxon>
        <taxon>Dikarya</taxon>
        <taxon>Ascomycota</taxon>
        <taxon>Pezizomycotina</taxon>
        <taxon>Leotiomycetes</taxon>
        <taxon>Helotiales</taxon>
        <taxon>Ploettnerulaceae</taxon>
        <taxon>Cadophora</taxon>
    </lineage>
</organism>
<dbReference type="Proteomes" id="UP000664132">
    <property type="component" value="Unassembled WGS sequence"/>
</dbReference>
<dbReference type="OrthoDB" id="509124at2759"/>
<keyword evidence="3" id="KW-1185">Reference proteome</keyword>
<dbReference type="AlphaFoldDB" id="A0A8H7W7E0"/>
<accession>A0A8H7W7E0</accession>
<comment type="caution">
    <text evidence="2">The sequence shown here is derived from an EMBL/GenBank/DDBJ whole genome shotgun (WGS) entry which is preliminary data.</text>
</comment>
<evidence type="ECO:0000313" key="3">
    <source>
        <dbReference type="Proteomes" id="UP000664132"/>
    </source>
</evidence>
<feature type="region of interest" description="Disordered" evidence="1">
    <location>
        <begin position="1"/>
        <end position="20"/>
    </location>
</feature>
<feature type="region of interest" description="Disordered" evidence="1">
    <location>
        <begin position="68"/>
        <end position="97"/>
    </location>
</feature>
<dbReference type="EMBL" id="JAFJYH010000305">
    <property type="protein sequence ID" value="KAG4413609.1"/>
    <property type="molecule type" value="Genomic_DNA"/>
</dbReference>
<name>A0A8H7W7E0_9HELO</name>
<evidence type="ECO:0000256" key="1">
    <source>
        <dbReference type="SAM" id="MobiDB-lite"/>
    </source>
</evidence>
<feature type="non-terminal residue" evidence="2">
    <location>
        <position position="226"/>
    </location>
</feature>
<feature type="compositionally biased region" description="Low complexity" evidence="1">
    <location>
        <begin position="68"/>
        <end position="81"/>
    </location>
</feature>
<reference evidence="2" key="1">
    <citation type="submission" date="2021-02" db="EMBL/GenBank/DDBJ databases">
        <title>Genome sequence Cadophora malorum strain M34.</title>
        <authorList>
            <person name="Stefanovic E."/>
            <person name="Vu D."/>
            <person name="Scully C."/>
            <person name="Dijksterhuis J."/>
            <person name="Roader J."/>
            <person name="Houbraken J."/>
        </authorList>
    </citation>
    <scope>NUCLEOTIDE SEQUENCE</scope>
    <source>
        <strain evidence="2">M34</strain>
    </source>
</reference>